<keyword evidence="2 4" id="KW-0378">Hydrolase</keyword>
<comment type="subcellular location">
    <subcellularLocation>
        <location evidence="4">Cytoplasm</location>
    </subcellularLocation>
</comment>
<evidence type="ECO:0000256" key="4">
    <source>
        <dbReference type="HAMAP-Rule" id="MF_00528"/>
    </source>
</evidence>
<evidence type="ECO:0000256" key="1">
    <source>
        <dbReference type="ARBA" id="ARBA00001968"/>
    </source>
</evidence>
<comment type="cofactor">
    <cofactor evidence="1 4">
        <name>a divalent metal cation</name>
        <dbReference type="ChEBI" id="CHEBI:60240"/>
    </cofactor>
</comment>
<dbReference type="HAMAP" id="MF_00528">
    <property type="entry name" value="Maf"/>
    <property type="match status" value="1"/>
</dbReference>
<dbReference type="Pfam" id="PF02545">
    <property type="entry name" value="Maf"/>
    <property type="match status" value="1"/>
</dbReference>
<protein>
    <recommendedName>
        <fullName evidence="4">dTTP/UTP pyrophosphatase</fullName>
        <shortName evidence="4">dTTPase/UTPase</shortName>
        <ecNumber evidence="4">3.6.1.9</ecNumber>
    </recommendedName>
    <alternativeName>
        <fullName evidence="4">Nucleoside triphosphate pyrophosphatase</fullName>
    </alternativeName>
    <alternativeName>
        <fullName evidence="4">Nucleotide pyrophosphatase</fullName>
        <shortName evidence="4">Nucleotide PPase</shortName>
    </alternativeName>
</protein>
<dbReference type="EMBL" id="CP155447">
    <property type="protein sequence ID" value="XBH06982.1"/>
    <property type="molecule type" value="Genomic_DNA"/>
</dbReference>
<proteinExistence type="inferred from homology"/>
<accession>A0AAU7CN47</accession>
<evidence type="ECO:0000313" key="5">
    <source>
        <dbReference type="EMBL" id="XBH06982.1"/>
    </source>
</evidence>
<comment type="catalytic activity">
    <reaction evidence="4">
        <text>dTTP + H2O = dTMP + diphosphate + H(+)</text>
        <dbReference type="Rhea" id="RHEA:28534"/>
        <dbReference type="ChEBI" id="CHEBI:15377"/>
        <dbReference type="ChEBI" id="CHEBI:15378"/>
        <dbReference type="ChEBI" id="CHEBI:33019"/>
        <dbReference type="ChEBI" id="CHEBI:37568"/>
        <dbReference type="ChEBI" id="CHEBI:63528"/>
        <dbReference type="EC" id="3.6.1.9"/>
    </reaction>
</comment>
<dbReference type="InterPro" id="IPR029001">
    <property type="entry name" value="ITPase-like_fam"/>
</dbReference>
<dbReference type="InterPro" id="IPR003697">
    <property type="entry name" value="Maf-like"/>
</dbReference>
<feature type="site" description="Important for substrate specificity" evidence="4">
    <location>
        <position position="74"/>
    </location>
</feature>
<organism evidence="5">
    <name type="scientific">Singulisphaera sp. Ch08</name>
    <dbReference type="NCBI Taxonomy" id="3120278"/>
    <lineage>
        <taxon>Bacteria</taxon>
        <taxon>Pseudomonadati</taxon>
        <taxon>Planctomycetota</taxon>
        <taxon>Planctomycetia</taxon>
        <taxon>Isosphaerales</taxon>
        <taxon>Isosphaeraceae</taxon>
        <taxon>Singulisphaera</taxon>
    </lineage>
</organism>
<comment type="similarity">
    <text evidence="4">Belongs to the Maf family. YhdE subfamily.</text>
</comment>
<feature type="site" description="Important for substrate specificity" evidence="4">
    <location>
        <position position="158"/>
    </location>
</feature>
<dbReference type="NCBIfam" id="TIGR00172">
    <property type="entry name" value="maf"/>
    <property type="match status" value="1"/>
</dbReference>
<dbReference type="PANTHER" id="PTHR43213">
    <property type="entry name" value="BIFUNCTIONAL DTTP/UTP PYROPHOSPHATASE/METHYLTRANSFERASE PROTEIN-RELATED"/>
    <property type="match status" value="1"/>
</dbReference>
<comment type="function">
    <text evidence="4">Nucleoside triphosphate pyrophosphatase that hydrolyzes dTTP and UTP. May have a dual role in cell division arrest and in preventing the incorporation of modified nucleotides into cellular nucleic acids.</text>
</comment>
<dbReference type="SUPFAM" id="SSF52972">
    <property type="entry name" value="ITPase-like"/>
    <property type="match status" value="1"/>
</dbReference>
<comment type="caution">
    <text evidence="4">Lacks conserved residue(s) required for the propagation of feature annotation.</text>
</comment>
<dbReference type="GO" id="GO:0009117">
    <property type="term" value="P:nucleotide metabolic process"/>
    <property type="evidence" value="ECO:0007669"/>
    <property type="project" value="UniProtKB-KW"/>
</dbReference>
<keyword evidence="3 4" id="KW-0546">Nucleotide metabolism</keyword>
<evidence type="ECO:0000256" key="2">
    <source>
        <dbReference type="ARBA" id="ARBA00022801"/>
    </source>
</evidence>
<dbReference type="PIRSF" id="PIRSF006305">
    <property type="entry name" value="Maf"/>
    <property type="match status" value="1"/>
</dbReference>
<dbReference type="Gene3D" id="3.90.950.10">
    <property type="match status" value="1"/>
</dbReference>
<dbReference type="RefSeq" id="WP_406699827.1">
    <property type="nucleotide sequence ID" value="NZ_CP155447.1"/>
</dbReference>
<dbReference type="EC" id="3.6.1.9" evidence="4"/>
<dbReference type="GO" id="GO:0047429">
    <property type="term" value="F:nucleoside triphosphate diphosphatase activity"/>
    <property type="evidence" value="ECO:0007669"/>
    <property type="project" value="UniProtKB-EC"/>
</dbReference>
<comment type="catalytic activity">
    <reaction evidence="4">
        <text>UTP + H2O = UMP + diphosphate + H(+)</text>
        <dbReference type="Rhea" id="RHEA:29395"/>
        <dbReference type="ChEBI" id="CHEBI:15377"/>
        <dbReference type="ChEBI" id="CHEBI:15378"/>
        <dbReference type="ChEBI" id="CHEBI:33019"/>
        <dbReference type="ChEBI" id="CHEBI:46398"/>
        <dbReference type="ChEBI" id="CHEBI:57865"/>
        <dbReference type="EC" id="3.6.1.9"/>
    </reaction>
</comment>
<feature type="site" description="Important for substrate specificity" evidence="4">
    <location>
        <position position="15"/>
    </location>
</feature>
<reference evidence="5" key="1">
    <citation type="submission" date="2024-05" db="EMBL/GenBank/DDBJ databases">
        <title>Planctomycetes of the genus Singulisphaera possess chitinolytic capabilities.</title>
        <authorList>
            <person name="Ivanova A."/>
        </authorList>
    </citation>
    <scope>NUCLEOTIDE SEQUENCE</scope>
    <source>
        <strain evidence="5">Ch08T</strain>
    </source>
</reference>
<dbReference type="GO" id="GO:0005737">
    <property type="term" value="C:cytoplasm"/>
    <property type="evidence" value="ECO:0007669"/>
    <property type="project" value="UniProtKB-SubCell"/>
</dbReference>
<evidence type="ECO:0000256" key="3">
    <source>
        <dbReference type="ARBA" id="ARBA00023080"/>
    </source>
</evidence>
<dbReference type="PANTHER" id="PTHR43213:SF5">
    <property type="entry name" value="BIFUNCTIONAL DTTP_UTP PYROPHOSPHATASE_METHYLTRANSFERASE PROTEIN-RELATED"/>
    <property type="match status" value="1"/>
</dbReference>
<dbReference type="AlphaFoldDB" id="A0AAU7CN47"/>
<dbReference type="CDD" id="cd00555">
    <property type="entry name" value="Maf"/>
    <property type="match status" value="1"/>
</dbReference>
<keyword evidence="4" id="KW-0963">Cytoplasm</keyword>
<sequence>MPTSVRLILASASPRRKQLLTEAGYTIEVDPSDIDEPEPEAGTLAVDYVAMLAWRKASAVARRRGDGLVLAADTACAVEGEILNKPLDRADAERMIRLQEGRDTEVLTGVCLYRAERDQWVGAVEVSVVRFRVLDDAERRAFLDSNRWAGKAGAYGVQDRDPFVSVARGSFTNVVGLPMERLAALLEEFPSLTR</sequence>
<feature type="active site" description="Proton acceptor" evidence="4">
    <location>
        <position position="73"/>
    </location>
</feature>
<name>A0AAU7CN47_9BACT</name>
<gene>
    <name evidence="5" type="ORF">V5E97_13355</name>
</gene>